<evidence type="ECO:0000313" key="2">
    <source>
        <dbReference type="Proteomes" id="UP000663722"/>
    </source>
</evidence>
<proteinExistence type="predicted"/>
<evidence type="ECO:0000313" key="1">
    <source>
        <dbReference type="EMBL" id="QTA90036.1"/>
    </source>
</evidence>
<gene>
    <name evidence="1" type="ORF">dnm_060960</name>
</gene>
<sequence>MPQSVLFSEIITSVSLNHPEKSKIFVGLTLRRSKKTIHSKIR</sequence>
<organism evidence="1 2">
    <name type="scientific">Desulfonema magnum</name>
    <dbReference type="NCBI Taxonomy" id="45655"/>
    <lineage>
        <taxon>Bacteria</taxon>
        <taxon>Pseudomonadati</taxon>
        <taxon>Thermodesulfobacteriota</taxon>
        <taxon>Desulfobacteria</taxon>
        <taxon>Desulfobacterales</taxon>
        <taxon>Desulfococcaceae</taxon>
        <taxon>Desulfonema</taxon>
    </lineage>
</organism>
<protein>
    <submittedName>
        <fullName evidence="1">Uncharacterized protein</fullName>
    </submittedName>
</protein>
<dbReference type="AlphaFoldDB" id="A0A975BQZ3"/>
<dbReference type="KEGG" id="dmm:dnm_060960"/>
<keyword evidence="2" id="KW-1185">Reference proteome</keyword>
<accession>A0A975BQZ3</accession>
<dbReference type="Proteomes" id="UP000663722">
    <property type="component" value="Chromosome"/>
</dbReference>
<name>A0A975BQZ3_9BACT</name>
<dbReference type="EMBL" id="CP061800">
    <property type="protein sequence ID" value="QTA90036.1"/>
    <property type="molecule type" value="Genomic_DNA"/>
</dbReference>
<reference evidence="1" key="1">
    <citation type="journal article" date="2021" name="Microb. Physiol.">
        <title>Proteogenomic Insights into the Physiology of Marine, Sulfate-Reducing, Filamentous Desulfonema limicola and Desulfonema magnum.</title>
        <authorList>
            <person name="Schnaars V."/>
            <person name="Wohlbrand L."/>
            <person name="Scheve S."/>
            <person name="Hinrichs C."/>
            <person name="Reinhardt R."/>
            <person name="Rabus R."/>
        </authorList>
    </citation>
    <scope>NUCLEOTIDE SEQUENCE</scope>
    <source>
        <strain evidence="1">4be13</strain>
    </source>
</reference>